<reference evidence="4" key="1">
    <citation type="submission" date="2019-02" db="EMBL/GenBank/DDBJ databases">
        <title>Draft genome sequence of Muricauda sp. 176CP4-71.</title>
        <authorList>
            <person name="Park J.-S."/>
        </authorList>
    </citation>
    <scope>NUCLEOTIDE SEQUENCE [LARGE SCALE GENOMIC DNA]</scope>
    <source>
        <strain evidence="4">176GS2-150</strain>
    </source>
</reference>
<dbReference type="PANTHER" id="PTHR12526">
    <property type="entry name" value="GLYCOSYLTRANSFERASE"/>
    <property type="match status" value="1"/>
</dbReference>
<dbReference type="Proteomes" id="UP000292544">
    <property type="component" value="Unassembled WGS sequence"/>
</dbReference>
<evidence type="ECO:0000313" key="4">
    <source>
        <dbReference type="Proteomes" id="UP000292544"/>
    </source>
</evidence>
<evidence type="ECO:0000313" key="3">
    <source>
        <dbReference type="EMBL" id="TAA46006.1"/>
    </source>
</evidence>
<name>A0ABY1WPK5_9GAMM</name>
<protein>
    <submittedName>
        <fullName evidence="3">Glycosyltransferase family 1 protein</fullName>
    </submittedName>
</protein>
<comment type="caution">
    <text evidence="3">The sequence shown here is derived from an EMBL/GenBank/DDBJ whole genome shotgun (WGS) entry which is preliminary data.</text>
</comment>
<dbReference type="Gene3D" id="3.40.50.2000">
    <property type="entry name" value="Glycogen Phosphorylase B"/>
    <property type="match status" value="2"/>
</dbReference>
<feature type="domain" description="Glycosyltransferase subfamily 4-like N-terminal" evidence="2">
    <location>
        <begin position="33"/>
        <end position="190"/>
    </location>
</feature>
<gene>
    <name evidence="3" type="ORF">EXY25_11730</name>
</gene>
<dbReference type="Pfam" id="PF13439">
    <property type="entry name" value="Glyco_transf_4"/>
    <property type="match status" value="1"/>
</dbReference>
<sequence length="378" mass="41982">MRDLRRKGGHKMSTHAAIHQAKVIGFVNTCTSWGGGEKWHFETAQFCHNQGYSVIFFCRPGSEIESRLIKANIPTRPLTISNLSFLNLTKMVLLARQFKHLGITTLLLNTPADTKLAAPAAAMAGVSNIIFRRGMPHRIKRNWLNCYLFERCIHRVIANSEAVKASLSDRCGGIVPDRNITVVENGVKLDTTMIDAPPIYAKQAREIVLSTAGRMVKQKNQLALLAMAEKLKMKGINFVLLIAGAGELKQKLTEEVLQRGLNDCVRFTGFVTQMPLLFKSTDIFVFPSLYEGCPNTLIEAAAASKAIVAYDIPPHRELLPDDKYGRLVPLNDIDGLVSAVSELASSAEIREKMGWMAKLRVSTHYNLDKARKKLLALI</sequence>
<feature type="domain" description="Glycosyl transferase family 1" evidence="1">
    <location>
        <begin position="201"/>
        <end position="357"/>
    </location>
</feature>
<proteinExistence type="predicted"/>
<dbReference type="EMBL" id="SHLY01000003">
    <property type="protein sequence ID" value="TAA46006.1"/>
    <property type="molecule type" value="Genomic_DNA"/>
</dbReference>
<dbReference type="SUPFAM" id="SSF53756">
    <property type="entry name" value="UDP-Glycosyltransferase/glycogen phosphorylase"/>
    <property type="match status" value="1"/>
</dbReference>
<dbReference type="Pfam" id="PF00534">
    <property type="entry name" value="Glycos_transf_1"/>
    <property type="match status" value="1"/>
</dbReference>
<keyword evidence="4" id="KW-1185">Reference proteome</keyword>
<dbReference type="CDD" id="cd03801">
    <property type="entry name" value="GT4_PimA-like"/>
    <property type="match status" value="1"/>
</dbReference>
<dbReference type="InterPro" id="IPR001296">
    <property type="entry name" value="Glyco_trans_1"/>
</dbReference>
<evidence type="ECO:0000259" key="1">
    <source>
        <dbReference type="Pfam" id="PF00534"/>
    </source>
</evidence>
<accession>A0ABY1WPK5</accession>
<evidence type="ECO:0000259" key="2">
    <source>
        <dbReference type="Pfam" id="PF13439"/>
    </source>
</evidence>
<organism evidence="3 4">
    <name type="scientific">Corallincola spongiicola</name>
    <dbReference type="NCBI Taxonomy" id="2520508"/>
    <lineage>
        <taxon>Bacteria</taxon>
        <taxon>Pseudomonadati</taxon>
        <taxon>Pseudomonadota</taxon>
        <taxon>Gammaproteobacteria</taxon>
        <taxon>Alteromonadales</taxon>
        <taxon>Psychromonadaceae</taxon>
        <taxon>Corallincola</taxon>
    </lineage>
</organism>
<dbReference type="InterPro" id="IPR028098">
    <property type="entry name" value="Glyco_trans_4-like_N"/>
</dbReference>